<proteinExistence type="predicted"/>
<name>A0A5B7E3N3_PORTR</name>
<protein>
    <submittedName>
        <fullName evidence="1">Uncharacterized protein</fullName>
    </submittedName>
</protein>
<reference evidence="1 2" key="1">
    <citation type="submission" date="2019-05" db="EMBL/GenBank/DDBJ databases">
        <title>Another draft genome of Portunus trituberculatus and its Hox gene families provides insights of decapod evolution.</title>
        <authorList>
            <person name="Jeong J.-H."/>
            <person name="Song I."/>
            <person name="Kim S."/>
            <person name="Choi T."/>
            <person name="Kim D."/>
            <person name="Ryu S."/>
            <person name="Kim W."/>
        </authorList>
    </citation>
    <scope>NUCLEOTIDE SEQUENCE [LARGE SCALE GENOMIC DNA]</scope>
    <source>
        <tissue evidence="1">Muscle</tissue>
    </source>
</reference>
<evidence type="ECO:0000313" key="1">
    <source>
        <dbReference type="EMBL" id="MPC27873.1"/>
    </source>
</evidence>
<dbReference type="AlphaFoldDB" id="A0A5B7E3N3"/>
<organism evidence="1 2">
    <name type="scientific">Portunus trituberculatus</name>
    <name type="common">Swimming crab</name>
    <name type="synonym">Neptunus trituberculatus</name>
    <dbReference type="NCBI Taxonomy" id="210409"/>
    <lineage>
        <taxon>Eukaryota</taxon>
        <taxon>Metazoa</taxon>
        <taxon>Ecdysozoa</taxon>
        <taxon>Arthropoda</taxon>
        <taxon>Crustacea</taxon>
        <taxon>Multicrustacea</taxon>
        <taxon>Malacostraca</taxon>
        <taxon>Eumalacostraca</taxon>
        <taxon>Eucarida</taxon>
        <taxon>Decapoda</taxon>
        <taxon>Pleocyemata</taxon>
        <taxon>Brachyura</taxon>
        <taxon>Eubrachyura</taxon>
        <taxon>Portunoidea</taxon>
        <taxon>Portunidae</taxon>
        <taxon>Portuninae</taxon>
        <taxon>Portunus</taxon>
    </lineage>
</organism>
<sequence>MVGSFILSAHIFDTNYCFEITSNINHGHHGEPKVWERDRVVLTYSSLMGEVVDETEKGEFNTMAMQGVMENMENI</sequence>
<gene>
    <name evidence="1" type="ORF">E2C01_021060</name>
</gene>
<keyword evidence="2" id="KW-1185">Reference proteome</keyword>
<accession>A0A5B7E3N3</accession>
<dbReference type="EMBL" id="VSRR010001817">
    <property type="protein sequence ID" value="MPC27873.1"/>
    <property type="molecule type" value="Genomic_DNA"/>
</dbReference>
<comment type="caution">
    <text evidence="1">The sequence shown here is derived from an EMBL/GenBank/DDBJ whole genome shotgun (WGS) entry which is preliminary data.</text>
</comment>
<evidence type="ECO:0000313" key="2">
    <source>
        <dbReference type="Proteomes" id="UP000324222"/>
    </source>
</evidence>
<dbReference type="Proteomes" id="UP000324222">
    <property type="component" value="Unassembled WGS sequence"/>
</dbReference>